<evidence type="ECO:0000313" key="4">
    <source>
        <dbReference type="Proteomes" id="UP000621436"/>
    </source>
</evidence>
<dbReference type="Proteomes" id="UP000621436">
    <property type="component" value="Unassembled WGS sequence"/>
</dbReference>
<reference evidence="3" key="1">
    <citation type="submission" date="2020-11" db="EMBL/GenBank/DDBJ databases">
        <title>Halonatronomonas betainensis gen. nov., sp. nov. a novel haloalkaliphilic representative of the family Halanaerobiacae capable of betaine degradation.</title>
        <authorList>
            <person name="Boltyanskaya Y."/>
            <person name="Kevbrin V."/>
            <person name="Detkova E."/>
            <person name="Grouzdev D.S."/>
            <person name="Koziaeva V."/>
            <person name="Zhilina T."/>
        </authorList>
    </citation>
    <scope>NUCLEOTIDE SEQUENCE</scope>
    <source>
        <strain evidence="3">Z-7014</strain>
    </source>
</reference>
<dbReference type="Pfam" id="PF01471">
    <property type="entry name" value="PG_binding_1"/>
    <property type="match status" value="1"/>
</dbReference>
<protein>
    <submittedName>
        <fullName evidence="3">Peptidoglycan-binding protein</fullName>
    </submittedName>
</protein>
<evidence type="ECO:0000256" key="1">
    <source>
        <dbReference type="SAM" id="Phobius"/>
    </source>
</evidence>
<dbReference type="Gene3D" id="1.10.101.10">
    <property type="entry name" value="PGBD-like superfamily/PGBD"/>
    <property type="match status" value="1"/>
</dbReference>
<dbReference type="AlphaFoldDB" id="A0A931AS76"/>
<dbReference type="InterPro" id="IPR002477">
    <property type="entry name" value="Peptidoglycan-bd-like"/>
</dbReference>
<dbReference type="InterPro" id="IPR036366">
    <property type="entry name" value="PGBDSf"/>
</dbReference>
<feature type="transmembrane region" description="Helical" evidence="1">
    <location>
        <begin position="12"/>
        <end position="36"/>
    </location>
</feature>
<comment type="caution">
    <text evidence="3">The sequence shown here is derived from an EMBL/GenBank/DDBJ whole genome shotgun (WGS) entry which is preliminary data.</text>
</comment>
<evidence type="ECO:0000313" key="3">
    <source>
        <dbReference type="EMBL" id="MBF8435870.1"/>
    </source>
</evidence>
<proteinExistence type="predicted"/>
<keyword evidence="4" id="KW-1185">Reference proteome</keyword>
<keyword evidence="1" id="KW-1133">Transmembrane helix</keyword>
<organism evidence="3 4">
    <name type="scientific">Halonatronomonas betaini</name>
    <dbReference type="NCBI Taxonomy" id="2778430"/>
    <lineage>
        <taxon>Bacteria</taxon>
        <taxon>Bacillati</taxon>
        <taxon>Bacillota</taxon>
        <taxon>Clostridia</taxon>
        <taxon>Halanaerobiales</taxon>
        <taxon>Halarsenatibacteraceae</taxon>
        <taxon>Halonatronomonas</taxon>
    </lineage>
</organism>
<dbReference type="SUPFAM" id="SSF47090">
    <property type="entry name" value="PGBD-like"/>
    <property type="match status" value="1"/>
</dbReference>
<name>A0A931AS76_9FIRM</name>
<evidence type="ECO:0000259" key="2">
    <source>
        <dbReference type="Pfam" id="PF01471"/>
    </source>
</evidence>
<dbReference type="InterPro" id="IPR036365">
    <property type="entry name" value="PGBD-like_sf"/>
</dbReference>
<feature type="domain" description="Peptidoglycan binding-like" evidence="2">
    <location>
        <begin position="50"/>
        <end position="105"/>
    </location>
</feature>
<gene>
    <name evidence="3" type="ORF">I0Q91_02150</name>
</gene>
<keyword evidence="1" id="KW-0472">Membrane</keyword>
<dbReference type="EMBL" id="JADPIE010000001">
    <property type="protein sequence ID" value="MBF8435870.1"/>
    <property type="molecule type" value="Genomic_DNA"/>
</dbReference>
<sequence>MKCSSIKKKLSGSFLISILVLFVVFNLVILVGASSLQAENFPLLRRDSEGSQVEKLQRELSMAGFKISDATGYFGLQTEIAVEQFQRHQNLTVDGLAGEETLSTLKLIQDDKIVPTREVEAVSWSEVDEIFNRTDSVIVTDIASGLSLRVSRIYGSNHADVEPINPENVEVLRKIYGGEWSWERRPVVVQIQDRLIAGSITGMPHGENVNGHISDNNFTGHFDIHFQGSRRHKDNAEDEQHQNMIEKAAEQEWPLFKSQ</sequence>
<dbReference type="RefSeq" id="WP_270452560.1">
    <property type="nucleotide sequence ID" value="NZ_JADPIE010000001.1"/>
</dbReference>
<keyword evidence="1" id="KW-0812">Transmembrane</keyword>
<accession>A0A931AS76</accession>